<dbReference type="GO" id="GO:0005886">
    <property type="term" value="C:plasma membrane"/>
    <property type="evidence" value="ECO:0007669"/>
    <property type="project" value="UniProtKB-SubCell"/>
</dbReference>
<organism evidence="9 10">
    <name type="scientific">Streptococcus acidominimus</name>
    <dbReference type="NCBI Taxonomy" id="1326"/>
    <lineage>
        <taxon>Bacteria</taxon>
        <taxon>Bacillati</taxon>
        <taxon>Bacillota</taxon>
        <taxon>Bacilli</taxon>
        <taxon>Lactobacillales</taxon>
        <taxon>Streptococcaceae</taxon>
        <taxon>Streptococcus</taxon>
    </lineage>
</organism>
<comment type="similarity">
    <text evidence="2">Belongs to the autoinducer-2 exporter (AI-2E) (TC 2.A.86) family.</text>
</comment>
<feature type="transmembrane region" description="Helical" evidence="8">
    <location>
        <begin position="263"/>
        <end position="287"/>
    </location>
</feature>
<accession>A0A239X0G9</accession>
<feature type="transmembrane region" description="Helical" evidence="8">
    <location>
        <begin position="42"/>
        <end position="59"/>
    </location>
</feature>
<dbReference type="PANTHER" id="PTHR21716">
    <property type="entry name" value="TRANSMEMBRANE PROTEIN"/>
    <property type="match status" value="1"/>
</dbReference>
<dbReference type="OrthoDB" id="9793390at2"/>
<protein>
    <submittedName>
        <fullName evidence="9">Membrane protein</fullName>
    </submittedName>
</protein>
<evidence type="ECO:0000256" key="1">
    <source>
        <dbReference type="ARBA" id="ARBA00004651"/>
    </source>
</evidence>
<dbReference type="KEGG" id="saco:SAME_01128"/>
<gene>
    <name evidence="9" type="ORF">SAMEA4504048_01128</name>
</gene>
<keyword evidence="7 8" id="KW-0472">Membrane</keyword>
<feature type="transmembrane region" description="Helical" evidence="8">
    <location>
        <begin position="7"/>
        <end position="22"/>
    </location>
</feature>
<feature type="transmembrane region" description="Helical" evidence="8">
    <location>
        <begin position="294"/>
        <end position="313"/>
    </location>
</feature>
<dbReference type="PANTHER" id="PTHR21716:SF53">
    <property type="entry name" value="PERMEASE PERM-RELATED"/>
    <property type="match status" value="1"/>
</dbReference>
<evidence type="ECO:0000313" key="10">
    <source>
        <dbReference type="Proteomes" id="UP000215144"/>
    </source>
</evidence>
<reference evidence="9 10" key="1">
    <citation type="submission" date="2017-06" db="EMBL/GenBank/DDBJ databases">
        <authorList>
            <consortium name="Pathogen Informatics"/>
        </authorList>
    </citation>
    <scope>NUCLEOTIDE SEQUENCE [LARGE SCALE GENOMIC DNA]</scope>
    <source>
        <strain evidence="9 10">NCTC11291</strain>
    </source>
</reference>
<feature type="transmembrane region" description="Helical" evidence="8">
    <location>
        <begin position="79"/>
        <end position="100"/>
    </location>
</feature>
<evidence type="ECO:0000256" key="6">
    <source>
        <dbReference type="ARBA" id="ARBA00022989"/>
    </source>
</evidence>
<evidence type="ECO:0000256" key="4">
    <source>
        <dbReference type="ARBA" id="ARBA00022475"/>
    </source>
</evidence>
<keyword evidence="6 8" id="KW-1133">Transmembrane helix</keyword>
<dbReference type="RefSeq" id="WP_095122601.1">
    <property type="nucleotide sequence ID" value="NZ_LT906454.1"/>
</dbReference>
<evidence type="ECO:0000256" key="7">
    <source>
        <dbReference type="ARBA" id="ARBA00023136"/>
    </source>
</evidence>
<proteinExistence type="inferred from homology"/>
<feature type="transmembrane region" description="Helical" evidence="8">
    <location>
        <begin position="166"/>
        <end position="192"/>
    </location>
</feature>
<keyword evidence="3" id="KW-0813">Transport</keyword>
<sequence length="368" mass="40794">MKIRKKELSYIILTFFLCFAIYQNWDKGSHIIATLWASLKPFLYGAGIAYVINIVMYAYEKWLVILLPFKPIVKLKRPIAMVLSYLTFMVIIVWIFSIVIPDLIASLQLLLRIDTQAISKIIADLNDNDIVNHALDLFGENADLSATISKYTQQILQQLLGFLTNILTSVSSIASTILNVFISLVFSIYVLANKEQLIRQTHALVTVYAGKWANYLFYLTDILHDRFHNFFVGQTLEAVILGSLTAVGMLLFGFPYAATVGVLVAFTALIPVVGAYIGATVGFILIATESFTQALLFLLFLVILQQLEGNIIYPKVVGNSIGLPGMWVLLVITLGGAIGGIFGMILGVPVAGTIYQVIKDDVQKRQLD</sequence>
<name>A0A239X0G9_STRAI</name>
<dbReference type="InterPro" id="IPR002549">
    <property type="entry name" value="AI-2E-like"/>
</dbReference>
<evidence type="ECO:0000256" key="5">
    <source>
        <dbReference type="ARBA" id="ARBA00022692"/>
    </source>
</evidence>
<keyword evidence="5 8" id="KW-0812">Transmembrane</keyword>
<evidence type="ECO:0000256" key="8">
    <source>
        <dbReference type="SAM" id="Phobius"/>
    </source>
</evidence>
<evidence type="ECO:0000313" key="9">
    <source>
        <dbReference type="EMBL" id="SNV40241.1"/>
    </source>
</evidence>
<feature type="transmembrane region" description="Helical" evidence="8">
    <location>
        <begin position="325"/>
        <end position="358"/>
    </location>
</feature>
<dbReference type="EMBL" id="LT906454">
    <property type="protein sequence ID" value="SNV40241.1"/>
    <property type="molecule type" value="Genomic_DNA"/>
</dbReference>
<dbReference type="AlphaFoldDB" id="A0A239X0G9"/>
<feature type="transmembrane region" description="Helical" evidence="8">
    <location>
        <begin position="236"/>
        <end position="257"/>
    </location>
</feature>
<keyword evidence="4" id="KW-1003">Cell membrane</keyword>
<evidence type="ECO:0000256" key="2">
    <source>
        <dbReference type="ARBA" id="ARBA00009773"/>
    </source>
</evidence>
<dbReference type="Pfam" id="PF01594">
    <property type="entry name" value="AI-2E_transport"/>
    <property type="match status" value="1"/>
</dbReference>
<comment type="subcellular location">
    <subcellularLocation>
        <location evidence="1">Cell membrane</location>
        <topology evidence="1">Multi-pass membrane protein</topology>
    </subcellularLocation>
</comment>
<dbReference type="Proteomes" id="UP000215144">
    <property type="component" value="Chromosome 1"/>
</dbReference>
<dbReference type="GO" id="GO:0055085">
    <property type="term" value="P:transmembrane transport"/>
    <property type="evidence" value="ECO:0007669"/>
    <property type="project" value="TreeGrafter"/>
</dbReference>
<evidence type="ECO:0000256" key="3">
    <source>
        <dbReference type="ARBA" id="ARBA00022448"/>
    </source>
</evidence>